<organism evidence="2 3">
    <name type="scientific">Flammeovirga yaeyamensis</name>
    <dbReference type="NCBI Taxonomy" id="367791"/>
    <lineage>
        <taxon>Bacteria</taxon>
        <taxon>Pseudomonadati</taxon>
        <taxon>Bacteroidota</taxon>
        <taxon>Cytophagia</taxon>
        <taxon>Cytophagales</taxon>
        <taxon>Flammeovirgaceae</taxon>
        <taxon>Flammeovirga</taxon>
    </lineage>
</organism>
<sequence>MKNITILLGGLFLILILSHSPNIYTYLTSDETTAEVVNYEFYSGGGGTSRYRKGTVYYITVKLNENYNSRKETLMEYVPYYEGTQLDVLVNSSSGRVTIFSFWSFWWKNTIFAIIVGSLWFVGFVKAVYLKD</sequence>
<dbReference type="RefSeq" id="WP_169662877.1">
    <property type="nucleotide sequence ID" value="NZ_CP076132.1"/>
</dbReference>
<name>A0AAX1N1K1_9BACT</name>
<keyword evidence="1" id="KW-1133">Transmembrane helix</keyword>
<reference evidence="2 3" key="1">
    <citation type="submission" date="2021-05" db="EMBL/GenBank/DDBJ databases">
        <title>Comparative genomic studies on the polysaccharide-degrading batcterial strains of the Flammeovirga genus.</title>
        <authorList>
            <person name="Zewei F."/>
            <person name="Zheng Z."/>
            <person name="Yu L."/>
            <person name="Ruyue G."/>
            <person name="Yanhong M."/>
            <person name="Yuanyuan C."/>
            <person name="Jingyan G."/>
            <person name="Wenjun H."/>
        </authorList>
    </citation>
    <scope>NUCLEOTIDE SEQUENCE [LARGE SCALE GENOMIC DNA]</scope>
    <source>
        <strain evidence="2 3">NBRC:100898</strain>
    </source>
</reference>
<evidence type="ECO:0000256" key="1">
    <source>
        <dbReference type="SAM" id="Phobius"/>
    </source>
</evidence>
<dbReference type="AlphaFoldDB" id="A0AAX1N1K1"/>
<evidence type="ECO:0008006" key="4">
    <source>
        <dbReference type="Google" id="ProtNLM"/>
    </source>
</evidence>
<proteinExistence type="predicted"/>
<keyword evidence="1" id="KW-0472">Membrane</keyword>
<evidence type="ECO:0000313" key="2">
    <source>
        <dbReference type="EMBL" id="QWG01389.1"/>
    </source>
</evidence>
<dbReference type="Proteomes" id="UP000678679">
    <property type="component" value="Chromosome 1"/>
</dbReference>
<protein>
    <recommendedName>
        <fullName evidence="4">DUF3592 domain-containing protein</fullName>
    </recommendedName>
</protein>
<accession>A0AAX1N1K1</accession>
<keyword evidence="1" id="KW-0812">Transmembrane</keyword>
<evidence type="ECO:0000313" key="3">
    <source>
        <dbReference type="Proteomes" id="UP000678679"/>
    </source>
</evidence>
<gene>
    <name evidence="2" type="ORF">KMW28_17240</name>
</gene>
<dbReference type="EMBL" id="CP076132">
    <property type="protein sequence ID" value="QWG01389.1"/>
    <property type="molecule type" value="Genomic_DNA"/>
</dbReference>
<keyword evidence="3" id="KW-1185">Reference proteome</keyword>
<feature type="transmembrane region" description="Helical" evidence="1">
    <location>
        <begin position="110"/>
        <end position="129"/>
    </location>
</feature>
<dbReference type="KEGG" id="fya:KMW28_17240"/>